<dbReference type="Pfam" id="PF00646">
    <property type="entry name" value="F-box"/>
    <property type="match status" value="1"/>
</dbReference>
<dbReference type="Pfam" id="PF08268">
    <property type="entry name" value="FBA_3"/>
    <property type="match status" value="1"/>
</dbReference>
<dbReference type="SUPFAM" id="SSF81383">
    <property type="entry name" value="F-box domain"/>
    <property type="match status" value="1"/>
</dbReference>
<dbReference type="AlphaFoldDB" id="A0AAV6IG07"/>
<dbReference type="NCBIfam" id="TIGR01640">
    <property type="entry name" value="F_box_assoc_1"/>
    <property type="match status" value="1"/>
</dbReference>
<dbReference type="InterPro" id="IPR017451">
    <property type="entry name" value="F-box-assoc_interact_dom"/>
</dbReference>
<protein>
    <recommendedName>
        <fullName evidence="1">F-box domain-containing protein</fullName>
    </recommendedName>
</protein>
<dbReference type="InterPro" id="IPR013187">
    <property type="entry name" value="F-box-assoc_dom_typ3"/>
</dbReference>
<evidence type="ECO:0000313" key="3">
    <source>
        <dbReference type="Proteomes" id="UP000823749"/>
    </source>
</evidence>
<dbReference type="InterPro" id="IPR036047">
    <property type="entry name" value="F-box-like_dom_sf"/>
</dbReference>
<dbReference type="CDD" id="cd22157">
    <property type="entry name" value="F-box_AtFBW1-like"/>
    <property type="match status" value="1"/>
</dbReference>
<name>A0AAV6IG07_9ERIC</name>
<comment type="caution">
    <text evidence="2">The sequence shown here is derived from an EMBL/GenBank/DDBJ whole genome shotgun (WGS) entry which is preliminary data.</text>
</comment>
<gene>
    <name evidence="2" type="ORF">RHGRI_028448</name>
</gene>
<dbReference type="PANTHER" id="PTHR31672">
    <property type="entry name" value="BNACNNG10540D PROTEIN"/>
    <property type="match status" value="1"/>
</dbReference>
<dbReference type="InterPro" id="IPR001810">
    <property type="entry name" value="F-box_dom"/>
</dbReference>
<accession>A0AAV6IG07</accession>
<feature type="domain" description="F-box" evidence="1">
    <location>
        <begin position="13"/>
        <end position="53"/>
    </location>
</feature>
<evidence type="ECO:0000313" key="2">
    <source>
        <dbReference type="EMBL" id="KAG5527543.1"/>
    </source>
</evidence>
<dbReference type="SMART" id="SM00256">
    <property type="entry name" value="FBOX"/>
    <property type="match status" value="1"/>
</dbReference>
<dbReference type="PANTHER" id="PTHR31672:SF13">
    <property type="entry name" value="F-BOX PROTEIN CPR30-LIKE"/>
    <property type="match status" value="1"/>
</dbReference>
<sequence>MTRTMEMRSCKPLPGDLEIEILSRLPVKSLLRFKCVCMSWYVSIKSPRFINKHLRLSQNSCLLLRARRDTHKYLATLLSSETLGVSAEMEFPNLKSAQIIGSCNGLVSICDYLYDYRTIHILNPATREVIKPIPVPPYETCQPHVSPETTFLAFGFDPKINDYKLVRINRLVAESGELPSVVQICTLRSPSWRDTELVVPAHISAYAQINTYINGTFNWLARDSEGSINTILSFHMSDELFETIKIPDFLLKNHWGQLAVLNGSLALIRYPKRGGSKVPRTAMYYEIWATNQSRLEEEEAWVRKVAVGPIAGVVEEPLAILGIDILFLASSEGELISCDLRTQEIRKHQVYGVELWMQVGIYNESLISVE</sequence>
<organism evidence="2 3">
    <name type="scientific">Rhododendron griersonianum</name>
    <dbReference type="NCBI Taxonomy" id="479676"/>
    <lineage>
        <taxon>Eukaryota</taxon>
        <taxon>Viridiplantae</taxon>
        <taxon>Streptophyta</taxon>
        <taxon>Embryophyta</taxon>
        <taxon>Tracheophyta</taxon>
        <taxon>Spermatophyta</taxon>
        <taxon>Magnoliopsida</taxon>
        <taxon>eudicotyledons</taxon>
        <taxon>Gunneridae</taxon>
        <taxon>Pentapetalae</taxon>
        <taxon>asterids</taxon>
        <taxon>Ericales</taxon>
        <taxon>Ericaceae</taxon>
        <taxon>Ericoideae</taxon>
        <taxon>Rhodoreae</taxon>
        <taxon>Rhododendron</taxon>
    </lineage>
</organism>
<evidence type="ECO:0000259" key="1">
    <source>
        <dbReference type="SMART" id="SM00256"/>
    </source>
</evidence>
<dbReference type="EMBL" id="JACTNZ010000010">
    <property type="protein sequence ID" value="KAG5527543.1"/>
    <property type="molecule type" value="Genomic_DNA"/>
</dbReference>
<dbReference type="InterPro" id="IPR050796">
    <property type="entry name" value="SCF_F-box_component"/>
</dbReference>
<keyword evidence="3" id="KW-1185">Reference proteome</keyword>
<dbReference type="Proteomes" id="UP000823749">
    <property type="component" value="Chromosome 10"/>
</dbReference>
<proteinExistence type="predicted"/>
<dbReference type="Gene3D" id="1.20.1280.50">
    <property type="match status" value="1"/>
</dbReference>
<reference evidence="2" key="1">
    <citation type="submission" date="2020-08" db="EMBL/GenBank/DDBJ databases">
        <title>Plant Genome Project.</title>
        <authorList>
            <person name="Zhang R.-G."/>
        </authorList>
    </citation>
    <scope>NUCLEOTIDE SEQUENCE</scope>
    <source>
        <strain evidence="2">WSP0</strain>
        <tissue evidence="2">Leaf</tissue>
    </source>
</reference>